<comment type="caution">
    <text evidence="2">The sequence shown here is derived from an EMBL/GenBank/DDBJ whole genome shotgun (WGS) entry which is preliminary data.</text>
</comment>
<dbReference type="PANTHER" id="PTHR47914">
    <property type="entry name" value="ALPHA/BETA-HYDROLASES SUPERFAMILY PROTEIN"/>
    <property type="match status" value="1"/>
</dbReference>
<accession>A0A8J7A4D8</accession>
<evidence type="ECO:0000313" key="2">
    <source>
        <dbReference type="EMBL" id="MBE9076007.1"/>
    </source>
</evidence>
<dbReference type="GO" id="GO:0016787">
    <property type="term" value="F:hydrolase activity"/>
    <property type="evidence" value="ECO:0007669"/>
    <property type="project" value="UniProtKB-KW"/>
</dbReference>
<gene>
    <name evidence="2" type="ORF">IQ241_01640</name>
</gene>
<dbReference type="Proteomes" id="UP000636505">
    <property type="component" value="Unassembled WGS sequence"/>
</dbReference>
<dbReference type="PANTHER" id="PTHR47914:SF1">
    <property type="entry name" value="ALPHA_BETA-HYDROLASES SUPERFAMILY PROTEIN"/>
    <property type="match status" value="1"/>
</dbReference>
<dbReference type="RefSeq" id="WP_193904668.1">
    <property type="nucleotide sequence ID" value="NZ_JADEXG010000002.1"/>
</dbReference>
<dbReference type="InterPro" id="IPR029058">
    <property type="entry name" value="AB_hydrolase_fold"/>
</dbReference>
<evidence type="ECO:0000313" key="3">
    <source>
        <dbReference type="Proteomes" id="UP000636505"/>
    </source>
</evidence>
<sequence>MSTLAAPMSLNGTVATYCWHWQGQPITCIYETLGSGQPVLLLPAFSTVSTRAEMAALATRLASTHQVTALDWPGFGESDRPRVDYRPEFYRQFLQDFVSARFDQPVAVVAAGHAAGYALALPDAWSKLVLVAPTWRGPLTVMGAPEAVRGGVRELVRSPLIGQALYGLNTQPAFLKWMYSRHVFVDESKLTPDYIARRHQSTQQPGARYAPAAFVTGGLDPVQSRANMLAYFEKLAVPVMVIVAEQAPSASRAEMEAMADQPQVQSARLPGSLGLAEEYGNEVAAAILPFLSAVSE</sequence>
<feature type="domain" description="AB hydrolase-1" evidence="1">
    <location>
        <begin position="39"/>
        <end position="260"/>
    </location>
</feature>
<dbReference type="InterPro" id="IPR000073">
    <property type="entry name" value="AB_hydrolase_1"/>
</dbReference>
<protein>
    <submittedName>
        <fullName evidence="2">Alpha/beta hydrolase</fullName>
    </submittedName>
</protein>
<dbReference type="Gene3D" id="3.40.50.1820">
    <property type="entry name" value="alpha/beta hydrolase"/>
    <property type="match status" value="1"/>
</dbReference>
<organism evidence="2 3">
    <name type="scientific">Vasconcelosia minhoensis LEGE 07310</name>
    <dbReference type="NCBI Taxonomy" id="915328"/>
    <lineage>
        <taxon>Bacteria</taxon>
        <taxon>Bacillati</taxon>
        <taxon>Cyanobacteriota</taxon>
        <taxon>Cyanophyceae</taxon>
        <taxon>Nodosilineales</taxon>
        <taxon>Cymatolegaceae</taxon>
        <taxon>Vasconcelosia</taxon>
        <taxon>Vasconcelosia minhoensis</taxon>
    </lineage>
</organism>
<dbReference type="AlphaFoldDB" id="A0A8J7A4D8"/>
<dbReference type="SUPFAM" id="SSF53474">
    <property type="entry name" value="alpha/beta-Hydrolases"/>
    <property type="match status" value="1"/>
</dbReference>
<reference evidence="2" key="1">
    <citation type="submission" date="2020-10" db="EMBL/GenBank/DDBJ databases">
        <authorList>
            <person name="Castelo-Branco R."/>
            <person name="Eusebio N."/>
            <person name="Adriana R."/>
            <person name="Vieira A."/>
            <person name="Brugerolle De Fraissinette N."/>
            <person name="Rezende De Castro R."/>
            <person name="Schneider M.P."/>
            <person name="Vasconcelos V."/>
            <person name="Leao P.N."/>
        </authorList>
    </citation>
    <scope>NUCLEOTIDE SEQUENCE</scope>
    <source>
        <strain evidence="2">LEGE 07310</strain>
    </source>
</reference>
<dbReference type="EMBL" id="JADEXG010000002">
    <property type="protein sequence ID" value="MBE9076007.1"/>
    <property type="molecule type" value="Genomic_DNA"/>
</dbReference>
<evidence type="ECO:0000259" key="1">
    <source>
        <dbReference type="Pfam" id="PF12697"/>
    </source>
</evidence>
<keyword evidence="3" id="KW-1185">Reference proteome</keyword>
<dbReference type="Pfam" id="PF12697">
    <property type="entry name" value="Abhydrolase_6"/>
    <property type="match status" value="1"/>
</dbReference>
<name>A0A8J7A4D8_9CYAN</name>
<keyword evidence="2" id="KW-0378">Hydrolase</keyword>
<proteinExistence type="predicted"/>